<dbReference type="Pfam" id="PF24681">
    <property type="entry name" value="Kelch_KLHDC2_KLHL20_DRC7"/>
    <property type="match status" value="1"/>
</dbReference>
<dbReference type="InterPro" id="IPR011333">
    <property type="entry name" value="SKP1/BTB/POZ_sf"/>
</dbReference>
<dbReference type="Pfam" id="PF01344">
    <property type="entry name" value="Kelch_1"/>
    <property type="match status" value="2"/>
</dbReference>
<dbReference type="InterPro" id="IPR006652">
    <property type="entry name" value="Kelch_1"/>
</dbReference>
<organism evidence="1 2">
    <name type="scientific">Paramuricea clavata</name>
    <name type="common">Red gorgonian</name>
    <name type="synonym">Violescent sea-whip</name>
    <dbReference type="NCBI Taxonomy" id="317549"/>
    <lineage>
        <taxon>Eukaryota</taxon>
        <taxon>Metazoa</taxon>
        <taxon>Cnidaria</taxon>
        <taxon>Anthozoa</taxon>
        <taxon>Octocorallia</taxon>
        <taxon>Malacalcyonacea</taxon>
        <taxon>Plexauridae</taxon>
        <taxon>Paramuricea</taxon>
    </lineage>
</organism>
<proteinExistence type="predicted"/>
<dbReference type="Pfam" id="PF00651">
    <property type="entry name" value="BTB"/>
    <property type="match status" value="1"/>
</dbReference>
<dbReference type="SMART" id="SM00612">
    <property type="entry name" value="Kelch"/>
    <property type="match status" value="6"/>
</dbReference>
<accession>A0A7D9HWF2</accession>
<sequence>MEDQFCLEENHSLSILSALNDFRQDKFLCDLVLLVQQKEMYCHRNVLAAGSPYFRGMFSTKMKENMESKPVILNDVTVEIMNQILDFLYTGQVLITAENVKEIVAAANYFLMDNLKETCCQYLKKNLKPSNCLGIESIAEQFGCEELKQSTHRYILDNFVEVSHCKEFVLLCSERILELLSNDDTNVEKEEQIYEALLTWIKGSDKDHIERVKDLENLLYMVRFPLMSPYYIADHVEKEEIVTSTSCCSSLLLEAKNYHLLPDRRHLLDNYRTRLRKSMGLVNVIIGAGGIEKGQVKHTTFCFLPQRNTWFYLTPMSTARCRHGLAVMGEFVYAVGGQSREGSAQSSLNNVERYDPRTNTWAPVAPMLKKRSLLNVAVLDGTMYAVGGCDENNVRQNTVEKYSPGTDTWTMICPMASTRSSACVVGCYALYVIGGVNFYGMSLNSVEKYDPSTDTWCEVSSLTNKRASACGAFSNGKIYVIGGWDGTSHLNSGEVFSPDVDEWNLIPHANTARWDAGIAVDDNKVYIVGGCDRNALCTSETECFDCEKNEWSVVASLPFAIHGLKCSSIPVANKFFIK</sequence>
<dbReference type="SMART" id="SM00225">
    <property type="entry name" value="BTB"/>
    <property type="match status" value="1"/>
</dbReference>
<dbReference type="InterPro" id="IPR011043">
    <property type="entry name" value="Gal_Oxase/kelch_b-propeller"/>
</dbReference>
<dbReference type="Pfam" id="PF07707">
    <property type="entry name" value="BACK"/>
    <property type="match status" value="1"/>
</dbReference>
<dbReference type="OrthoDB" id="45365at2759"/>
<gene>
    <name evidence="1" type="ORF">PACLA_8A058261</name>
</gene>
<dbReference type="SMART" id="SM00875">
    <property type="entry name" value="BACK"/>
    <property type="match status" value="1"/>
</dbReference>
<dbReference type="Gene3D" id="1.25.40.420">
    <property type="match status" value="1"/>
</dbReference>
<dbReference type="InterPro" id="IPR000210">
    <property type="entry name" value="BTB/POZ_dom"/>
</dbReference>
<dbReference type="InterPro" id="IPR017096">
    <property type="entry name" value="BTB-kelch_protein"/>
</dbReference>
<reference evidence="1" key="1">
    <citation type="submission" date="2020-04" db="EMBL/GenBank/DDBJ databases">
        <authorList>
            <person name="Alioto T."/>
            <person name="Alioto T."/>
            <person name="Gomez Garrido J."/>
        </authorList>
    </citation>
    <scope>NUCLEOTIDE SEQUENCE</scope>
    <source>
        <strain evidence="1">A484AB</strain>
    </source>
</reference>
<dbReference type="PANTHER" id="PTHR45632:SF17">
    <property type="entry name" value="KELCH-LIKE PROTEIN 31"/>
    <property type="match status" value="1"/>
</dbReference>
<evidence type="ECO:0000313" key="1">
    <source>
        <dbReference type="EMBL" id="CAB3994443.1"/>
    </source>
</evidence>
<keyword evidence="2" id="KW-1185">Reference proteome</keyword>
<dbReference type="Gene3D" id="2.120.10.80">
    <property type="entry name" value="Kelch-type beta propeller"/>
    <property type="match status" value="2"/>
</dbReference>
<dbReference type="Proteomes" id="UP001152795">
    <property type="component" value="Unassembled WGS sequence"/>
</dbReference>
<name>A0A7D9HWF2_PARCT</name>
<comment type="caution">
    <text evidence="1">The sequence shown here is derived from an EMBL/GenBank/DDBJ whole genome shotgun (WGS) entry which is preliminary data.</text>
</comment>
<dbReference type="InterPro" id="IPR011705">
    <property type="entry name" value="BACK"/>
</dbReference>
<dbReference type="FunFam" id="1.25.40.420:FF:000001">
    <property type="entry name" value="Kelch-like family member 12"/>
    <property type="match status" value="1"/>
</dbReference>
<dbReference type="PANTHER" id="PTHR45632">
    <property type="entry name" value="LD33804P"/>
    <property type="match status" value="1"/>
</dbReference>
<dbReference type="PIRSF" id="PIRSF037037">
    <property type="entry name" value="Kelch-like_protein_gigaxonin"/>
    <property type="match status" value="1"/>
</dbReference>
<dbReference type="SUPFAM" id="SSF54695">
    <property type="entry name" value="POZ domain"/>
    <property type="match status" value="1"/>
</dbReference>
<protein>
    <submittedName>
        <fullName evidence="1">Kelch diablo</fullName>
    </submittedName>
</protein>
<dbReference type="InterPro" id="IPR015915">
    <property type="entry name" value="Kelch-typ_b-propeller"/>
</dbReference>
<dbReference type="SUPFAM" id="SSF50965">
    <property type="entry name" value="Galactose oxidase, central domain"/>
    <property type="match status" value="1"/>
</dbReference>
<dbReference type="Gene3D" id="3.30.710.10">
    <property type="entry name" value="Potassium Channel Kv1.1, Chain A"/>
    <property type="match status" value="1"/>
</dbReference>
<evidence type="ECO:0000313" key="2">
    <source>
        <dbReference type="Proteomes" id="UP001152795"/>
    </source>
</evidence>
<dbReference type="EMBL" id="CACRXK020002465">
    <property type="protein sequence ID" value="CAB3994443.1"/>
    <property type="molecule type" value="Genomic_DNA"/>
</dbReference>
<dbReference type="AlphaFoldDB" id="A0A7D9HWF2"/>
<dbReference type="PROSITE" id="PS50097">
    <property type="entry name" value="BTB"/>
    <property type="match status" value="1"/>
</dbReference>
<dbReference type="GO" id="GO:0005737">
    <property type="term" value="C:cytoplasm"/>
    <property type="evidence" value="ECO:0007669"/>
    <property type="project" value="UniProtKB-ARBA"/>
</dbReference>